<dbReference type="InterPro" id="IPR050223">
    <property type="entry name" value="D-isomer_2-hydroxyacid_DH"/>
</dbReference>
<evidence type="ECO:0000313" key="5">
    <source>
        <dbReference type="Proteomes" id="UP000005627"/>
    </source>
</evidence>
<name>G8ZPQ0_TORDE</name>
<dbReference type="HOGENOM" id="CLU_019796_1_2_1"/>
<evidence type="ECO:0000259" key="3">
    <source>
        <dbReference type="Pfam" id="PF02826"/>
    </source>
</evidence>
<feature type="domain" description="D-isomer specific 2-hydroxyacid dehydrogenase NAD-binding" evidence="3">
    <location>
        <begin position="173"/>
        <end position="341"/>
    </location>
</feature>
<dbReference type="EMBL" id="HE616743">
    <property type="protein sequence ID" value="CCE90594.1"/>
    <property type="molecule type" value="Genomic_DNA"/>
</dbReference>
<dbReference type="PANTHER" id="PTHR10996:SF178">
    <property type="entry name" value="2-HYDROXYACID DEHYDROGENASE YGL185C-RELATED"/>
    <property type="match status" value="1"/>
</dbReference>
<gene>
    <name evidence="4" type="primary">TDEL0B04650</name>
    <name evidence="4" type="ORF">TDEL_0B04650</name>
</gene>
<dbReference type="InParanoid" id="G8ZPQ0"/>
<dbReference type="GO" id="GO:0005829">
    <property type="term" value="C:cytosol"/>
    <property type="evidence" value="ECO:0007669"/>
    <property type="project" value="TreeGrafter"/>
</dbReference>
<accession>G8ZPQ0</accession>
<organism evidence="4 5">
    <name type="scientific">Torulaspora delbrueckii</name>
    <name type="common">Yeast</name>
    <name type="synonym">Candida colliculosa</name>
    <dbReference type="NCBI Taxonomy" id="4950"/>
    <lineage>
        <taxon>Eukaryota</taxon>
        <taxon>Fungi</taxon>
        <taxon>Dikarya</taxon>
        <taxon>Ascomycota</taxon>
        <taxon>Saccharomycotina</taxon>
        <taxon>Saccharomycetes</taxon>
        <taxon>Saccharomycetales</taxon>
        <taxon>Saccharomycetaceae</taxon>
        <taxon>Torulaspora</taxon>
    </lineage>
</organism>
<dbReference type="Proteomes" id="UP000005627">
    <property type="component" value="Chromosome 2"/>
</dbReference>
<dbReference type="STRING" id="1076872.G8ZPQ0"/>
<dbReference type="GO" id="GO:0030267">
    <property type="term" value="F:glyoxylate reductase (NADPH) activity"/>
    <property type="evidence" value="ECO:0007669"/>
    <property type="project" value="TreeGrafter"/>
</dbReference>
<dbReference type="InterPro" id="IPR036291">
    <property type="entry name" value="NAD(P)-bd_dom_sf"/>
</dbReference>
<dbReference type="GO" id="GO:0016618">
    <property type="term" value="F:hydroxypyruvate reductase [NAD(P)H] activity"/>
    <property type="evidence" value="ECO:0007669"/>
    <property type="project" value="TreeGrafter"/>
</dbReference>
<protein>
    <recommendedName>
        <fullName evidence="3">D-isomer specific 2-hydroxyacid dehydrogenase NAD-binding domain-containing protein</fullName>
    </recommendedName>
</protein>
<dbReference type="SUPFAM" id="SSF51735">
    <property type="entry name" value="NAD(P)-binding Rossmann-fold domains"/>
    <property type="match status" value="1"/>
</dbReference>
<dbReference type="RefSeq" id="XP_003679805.1">
    <property type="nucleotide sequence ID" value="XM_003679757.1"/>
</dbReference>
<keyword evidence="1" id="KW-0560">Oxidoreductase</keyword>
<evidence type="ECO:0000313" key="4">
    <source>
        <dbReference type="EMBL" id="CCE90594.1"/>
    </source>
</evidence>
<keyword evidence="5" id="KW-1185">Reference proteome</keyword>
<sequence>MQSSMKPTLLFVAHPDHRSRILDSQELRNRFEFLHHDVTTKDEFFKFLRQHTDKNITAIYGGYPAFHPIGGLTRDVIEHESFPRKSLRCIALCSRGYNGFDLEALRENEIKLFNFQDQVCETPQEKDQGGNDVGDCVLWHVLEGFRKFSYQQLIARKDGDTFAARNHAADRDDGAWEFGHRLSNDGSFLVQSPRNRKCLILGFGSVGKQIALKLHHGLGMEVHYCRRSEPQKENEHGWTFHRLDDSLKSQLHQFSVIIVALPGTQETQHLIDKEFLSHCDGPNLILVNVGRGSILNLDDVKDALQKGQLRHLGADVFYREPKIDQALLSEHKMTSITPHLGSSTETVFYQSCELALRNILEATDPLSHVLSPVCKASRIV</sequence>
<dbReference type="Gene3D" id="3.40.50.720">
    <property type="entry name" value="NAD(P)-binding Rossmann-like Domain"/>
    <property type="match status" value="2"/>
</dbReference>
<dbReference type="FunCoup" id="G8ZPQ0">
    <property type="interactions" value="28"/>
</dbReference>
<evidence type="ECO:0000256" key="1">
    <source>
        <dbReference type="ARBA" id="ARBA00023002"/>
    </source>
</evidence>
<dbReference type="AlphaFoldDB" id="G8ZPQ0"/>
<proteinExistence type="predicted"/>
<dbReference type="Pfam" id="PF02826">
    <property type="entry name" value="2-Hacid_dh_C"/>
    <property type="match status" value="1"/>
</dbReference>
<dbReference type="GeneID" id="11504752"/>
<dbReference type="eggNOG" id="KOG0069">
    <property type="taxonomic scope" value="Eukaryota"/>
</dbReference>
<keyword evidence="2" id="KW-0520">NAD</keyword>
<dbReference type="KEGG" id="tdl:TDEL_0B04650"/>
<evidence type="ECO:0000256" key="2">
    <source>
        <dbReference type="ARBA" id="ARBA00023027"/>
    </source>
</evidence>
<dbReference type="InterPro" id="IPR006140">
    <property type="entry name" value="D-isomer_DH_NAD-bd"/>
</dbReference>
<dbReference type="SUPFAM" id="SSF52283">
    <property type="entry name" value="Formate/glycerate dehydrogenase catalytic domain-like"/>
    <property type="match status" value="1"/>
</dbReference>
<reference evidence="4 5" key="1">
    <citation type="journal article" date="2011" name="Proc. Natl. Acad. Sci. U.S.A.">
        <title>Evolutionary erosion of yeast sex chromosomes by mating-type switching accidents.</title>
        <authorList>
            <person name="Gordon J.L."/>
            <person name="Armisen D."/>
            <person name="Proux-Wera E."/>
            <person name="Oheigeartaigh S.S."/>
            <person name="Byrne K.P."/>
            <person name="Wolfe K.H."/>
        </authorList>
    </citation>
    <scope>NUCLEOTIDE SEQUENCE [LARGE SCALE GENOMIC DNA]</scope>
    <source>
        <strain evidence="5">ATCC 10662 / CBS 1146 / NBRC 0425 / NCYC 2629 / NRRL Y-866</strain>
    </source>
</reference>
<dbReference type="GO" id="GO:0051287">
    <property type="term" value="F:NAD binding"/>
    <property type="evidence" value="ECO:0007669"/>
    <property type="project" value="InterPro"/>
</dbReference>
<dbReference type="PANTHER" id="PTHR10996">
    <property type="entry name" value="2-HYDROXYACID DEHYDROGENASE-RELATED"/>
    <property type="match status" value="1"/>
</dbReference>
<dbReference type="OrthoDB" id="298012at2759"/>